<feature type="non-terminal residue" evidence="1">
    <location>
        <position position="1"/>
    </location>
</feature>
<protein>
    <submittedName>
        <fullName evidence="1">Uncharacterized protein</fullName>
    </submittedName>
</protein>
<organism evidence="1 2">
    <name type="scientific">Xanthomonas citri pv. citri</name>
    <dbReference type="NCBI Taxonomy" id="611301"/>
    <lineage>
        <taxon>Bacteria</taxon>
        <taxon>Pseudomonadati</taxon>
        <taxon>Pseudomonadota</taxon>
        <taxon>Gammaproteobacteria</taxon>
        <taxon>Lysobacterales</taxon>
        <taxon>Lysobacteraceae</taxon>
        <taxon>Xanthomonas</taxon>
    </lineage>
</organism>
<evidence type="ECO:0000313" key="1">
    <source>
        <dbReference type="EMBL" id="MBD4339557.1"/>
    </source>
</evidence>
<evidence type="ECO:0000313" key="2">
    <source>
        <dbReference type="Proteomes" id="UP000653002"/>
    </source>
</evidence>
<feature type="non-terminal residue" evidence="1">
    <location>
        <position position="82"/>
    </location>
</feature>
<accession>A0A8I0HBB9</accession>
<comment type="caution">
    <text evidence="1">The sequence shown here is derived from an EMBL/GenBank/DDBJ whole genome shotgun (WGS) entry which is preliminary data.</text>
</comment>
<proteinExistence type="predicted"/>
<gene>
    <name evidence="1" type="ORF">GUH15_26630</name>
</gene>
<reference evidence="1" key="1">
    <citation type="submission" date="2020-01" db="EMBL/GenBank/DDBJ databases">
        <authorList>
            <person name="Richard D."/>
        </authorList>
    </citation>
    <scope>NUCLEOTIDE SEQUENCE</scope>
    <source>
        <strain evidence="1">JP541</strain>
    </source>
</reference>
<sequence>NENHTWNIVSLSDSEAAKHLAELTELSNREKLVYLQTHDLIELSLITDISGKRENVLYKLDFGNTPVSDEYAALSDKEQKLL</sequence>
<name>A0A8I0HBB9_XANCI</name>
<dbReference type="Proteomes" id="UP000653002">
    <property type="component" value="Unassembled WGS sequence"/>
</dbReference>
<dbReference type="EMBL" id="JAABFR010002296">
    <property type="protein sequence ID" value="MBD4339557.1"/>
    <property type="molecule type" value="Genomic_DNA"/>
</dbReference>
<dbReference type="AlphaFoldDB" id="A0A8I0HBB9"/>